<proteinExistence type="predicted"/>
<keyword evidence="2" id="KW-1185">Reference proteome</keyword>
<organism evidence="1 2">
    <name type="scientific">Asticcacaulis aquaticus</name>
    <dbReference type="NCBI Taxonomy" id="2984212"/>
    <lineage>
        <taxon>Bacteria</taxon>
        <taxon>Pseudomonadati</taxon>
        <taxon>Pseudomonadota</taxon>
        <taxon>Alphaproteobacteria</taxon>
        <taxon>Caulobacterales</taxon>
        <taxon>Caulobacteraceae</taxon>
        <taxon>Asticcacaulis</taxon>
    </lineage>
</organism>
<name>A0ABT5HRD6_9CAUL</name>
<gene>
    <name evidence="1" type="ORF">PQU92_05060</name>
</gene>
<dbReference type="Proteomes" id="UP001214854">
    <property type="component" value="Unassembled WGS sequence"/>
</dbReference>
<reference evidence="1 2" key="1">
    <citation type="submission" date="2023-01" db="EMBL/GenBank/DDBJ databases">
        <title>Novel species of the genus Asticcacaulis isolated from rivers.</title>
        <authorList>
            <person name="Lu H."/>
        </authorList>
    </citation>
    <scope>NUCLEOTIDE SEQUENCE [LARGE SCALE GENOMIC DNA]</scope>
    <source>
        <strain evidence="1 2">BYS171W</strain>
    </source>
</reference>
<dbReference type="EMBL" id="JAQQKX010000003">
    <property type="protein sequence ID" value="MDC7682633.1"/>
    <property type="molecule type" value="Genomic_DNA"/>
</dbReference>
<accession>A0ABT5HRD6</accession>
<protein>
    <submittedName>
        <fullName evidence="1">Uncharacterized protein</fullName>
    </submittedName>
</protein>
<evidence type="ECO:0000313" key="1">
    <source>
        <dbReference type="EMBL" id="MDC7682633.1"/>
    </source>
</evidence>
<dbReference type="RefSeq" id="WP_272747120.1">
    <property type="nucleotide sequence ID" value="NZ_JAQQKX010000003.1"/>
</dbReference>
<comment type="caution">
    <text evidence="1">The sequence shown here is derived from an EMBL/GenBank/DDBJ whole genome shotgun (WGS) entry which is preliminary data.</text>
</comment>
<sequence length="214" mass="24236">MSTSLITAIEGLYEAFEAPKPRYIERCPCCGDRKVVKNPEKALRDLTADDLSAYSIAVFSTVGGVIDFKYYLPRMFELAAVDDSLSAAPSTLMCHLTRGEWRRWPKFEQVAVEVFVKAWFLFTLDRQPEYSGQEVMGDAENVLCALPEAGLALEPYFHMLRADQKALIQIYSENEAALSNESLLNRYPWNYCPEATRAFLDFLRSAETEAALYA</sequence>
<evidence type="ECO:0000313" key="2">
    <source>
        <dbReference type="Proteomes" id="UP001214854"/>
    </source>
</evidence>